<accession>A0A061R793</accession>
<proteinExistence type="predicted"/>
<name>A0A061R793_9CHLO</name>
<feature type="non-terminal residue" evidence="1">
    <location>
        <position position="46"/>
    </location>
</feature>
<organism evidence="1">
    <name type="scientific">Tetraselmis sp. GSL018</name>
    <dbReference type="NCBI Taxonomy" id="582737"/>
    <lineage>
        <taxon>Eukaryota</taxon>
        <taxon>Viridiplantae</taxon>
        <taxon>Chlorophyta</taxon>
        <taxon>core chlorophytes</taxon>
        <taxon>Chlorodendrophyceae</taxon>
        <taxon>Chlorodendrales</taxon>
        <taxon>Chlorodendraceae</taxon>
        <taxon>Tetraselmis</taxon>
    </lineage>
</organism>
<dbReference type="EMBL" id="GBEZ01020256">
    <property type="protein sequence ID" value="JAC66396.1"/>
    <property type="molecule type" value="Transcribed_RNA"/>
</dbReference>
<protein>
    <submittedName>
        <fullName evidence="1">Uncharacterized protein</fullName>
    </submittedName>
</protein>
<evidence type="ECO:0000313" key="1">
    <source>
        <dbReference type="EMBL" id="JAC66396.1"/>
    </source>
</evidence>
<sequence length="46" mass="4926">MCLPGVLGKRGADCLISEPLPSPPFELTGVFHGTDLLVCFPARLEK</sequence>
<dbReference type="AlphaFoldDB" id="A0A061R793"/>
<gene>
    <name evidence="1" type="ORF">TSPGSL018_13760</name>
</gene>
<reference evidence="1" key="1">
    <citation type="submission" date="2014-05" db="EMBL/GenBank/DDBJ databases">
        <title>The transcriptome of the halophilic microalga Tetraselmis sp. GSL018 isolated from the Great Salt Lake, Utah.</title>
        <authorList>
            <person name="Jinkerson R.E."/>
            <person name="D'Adamo S."/>
            <person name="Posewitz M.C."/>
        </authorList>
    </citation>
    <scope>NUCLEOTIDE SEQUENCE</scope>
    <source>
        <strain evidence="1">GSL018</strain>
    </source>
</reference>